<feature type="domain" description="AB hydrolase-1" evidence="2">
    <location>
        <begin position="32"/>
        <end position="245"/>
    </location>
</feature>
<dbReference type="EMBL" id="JAFEUO010000011">
    <property type="protein sequence ID" value="MBM7086669.1"/>
    <property type="molecule type" value="Genomic_DNA"/>
</dbReference>
<dbReference type="InterPro" id="IPR029058">
    <property type="entry name" value="AB_hydrolase_fold"/>
</dbReference>
<dbReference type="RefSeq" id="WP_204961857.1">
    <property type="nucleotide sequence ID" value="NZ_JAFEUO010000011.1"/>
</dbReference>
<evidence type="ECO:0000259" key="2">
    <source>
        <dbReference type="Pfam" id="PF12697"/>
    </source>
</evidence>
<evidence type="ECO:0000313" key="4">
    <source>
        <dbReference type="Proteomes" id="UP000809587"/>
    </source>
</evidence>
<protein>
    <submittedName>
        <fullName evidence="3">Alpha/beta hydrolase</fullName>
    </submittedName>
</protein>
<proteinExistence type="predicted"/>
<dbReference type="GO" id="GO:0016787">
    <property type="term" value="F:hydrolase activity"/>
    <property type="evidence" value="ECO:0007669"/>
    <property type="project" value="UniProtKB-KW"/>
</dbReference>
<comment type="caution">
    <text evidence="3">The sequence shown here is derived from an EMBL/GenBank/DDBJ whole genome shotgun (WGS) entry which is preliminary data.</text>
</comment>
<dbReference type="SUPFAM" id="SSF53474">
    <property type="entry name" value="alpha/beta-Hydrolases"/>
    <property type="match status" value="1"/>
</dbReference>
<dbReference type="PANTHER" id="PTHR43433">
    <property type="entry name" value="HYDROLASE, ALPHA/BETA FOLD FAMILY PROTEIN"/>
    <property type="match status" value="1"/>
</dbReference>
<sequence>MPGVESGGTREGYVVVNGVRTYYEERGSGEPLLFLHGGLCTAEMCQPQTVALAAQYRVLVPERRGHGRTPDVPGPLSYEMMARDTTAFMDALGISTAHLVGWSDGALVGLLVAMGEPERVRRLVFMGQALNLDGLRPGTVEYMSGLTARAIPAYTEAYERLSPDGPGHFAVVLDKLKRLWCAPTGVTLDRLAGVRSPTLILIGDNDIVDVAHAAAMYQALPEGRLGVVPNGSHHLPMERPDVVNQFMLAFLSEDEPAPVTPPRVRQRTHASDGAVRTVGDGTP</sequence>
<dbReference type="Pfam" id="PF12697">
    <property type="entry name" value="Abhydrolase_6"/>
    <property type="match status" value="1"/>
</dbReference>
<gene>
    <name evidence="3" type="ORF">JQN84_29475</name>
</gene>
<name>A0ABS2JMH7_9ACTN</name>
<dbReference type="PANTHER" id="PTHR43433:SF4">
    <property type="entry name" value="NON-HEME CHLOROPEROXIDASE-RELATED"/>
    <property type="match status" value="1"/>
</dbReference>
<reference evidence="3 4" key="1">
    <citation type="submission" date="2021-02" db="EMBL/GenBank/DDBJ databases">
        <authorList>
            <person name="Lee D.-H."/>
        </authorList>
    </citation>
    <scope>NUCLEOTIDE SEQUENCE [LARGE SCALE GENOMIC DNA]</scope>
    <source>
        <strain evidence="3 4">MMS20-R2-29</strain>
    </source>
</reference>
<evidence type="ECO:0000256" key="1">
    <source>
        <dbReference type="SAM" id="MobiDB-lite"/>
    </source>
</evidence>
<dbReference type="PRINTS" id="PR00111">
    <property type="entry name" value="ABHYDROLASE"/>
</dbReference>
<keyword evidence="4" id="KW-1185">Reference proteome</keyword>
<feature type="region of interest" description="Disordered" evidence="1">
    <location>
        <begin position="257"/>
        <end position="283"/>
    </location>
</feature>
<evidence type="ECO:0000313" key="3">
    <source>
        <dbReference type="EMBL" id="MBM7086669.1"/>
    </source>
</evidence>
<dbReference type="InterPro" id="IPR000073">
    <property type="entry name" value="AB_hydrolase_1"/>
</dbReference>
<dbReference type="InterPro" id="IPR050471">
    <property type="entry name" value="AB_hydrolase"/>
</dbReference>
<dbReference type="Gene3D" id="3.40.50.1820">
    <property type="entry name" value="alpha/beta hydrolase"/>
    <property type="match status" value="1"/>
</dbReference>
<keyword evidence="3" id="KW-0378">Hydrolase</keyword>
<organism evidence="3 4">
    <name type="scientific">Micromonospora humidisoli</name>
    <dbReference type="NCBI Taxonomy" id="2807622"/>
    <lineage>
        <taxon>Bacteria</taxon>
        <taxon>Bacillati</taxon>
        <taxon>Actinomycetota</taxon>
        <taxon>Actinomycetes</taxon>
        <taxon>Micromonosporales</taxon>
        <taxon>Micromonosporaceae</taxon>
        <taxon>Micromonospora</taxon>
    </lineage>
</organism>
<accession>A0ABS2JMH7</accession>
<dbReference type="Proteomes" id="UP000809587">
    <property type="component" value="Unassembled WGS sequence"/>
</dbReference>